<feature type="compositionally biased region" description="Pro residues" evidence="1">
    <location>
        <begin position="1094"/>
        <end position="1105"/>
    </location>
</feature>
<dbReference type="InterPro" id="IPR057402">
    <property type="entry name" value="AIM3_BBC1_C"/>
</dbReference>
<feature type="compositionally biased region" description="Basic and acidic residues" evidence="1">
    <location>
        <begin position="429"/>
        <end position="440"/>
    </location>
</feature>
<evidence type="ECO:0000259" key="2">
    <source>
        <dbReference type="Pfam" id="PF25459"/>
    </source>
</evidence>
<feature type="compositionally biased region" description="Basic and acidic residues" evidence="1">
    <location>
        <begin position="973"/>
        <end position="988"/>
    </location>
</feature>
<feature type="compositionally biased region" description="Pro residues" evidence="1">
    <location>
        <begin position="143"/>
        <end position="152"/>
    </location>
</feature>
<feature type="compositionally biased region" description="Acidic residues" evidence="1">
    <location>
        <begin position="1021"/>
        <end position="1030"/>
    </location>
</feature>
<comment type="caution">
    <text evidence="3">The sequence shown here is derived from an EMBL/GenBank/DDBJ whole genome shotgun (WGS) entry which is preliminary data.</text>
</comment>
<feature type="region of interest" description="Disordered" evidence="1">
    <location>
        <begin position="214"/>
        <end position="340"/>
    </location>
</feature>
<evidence type="ECO:0000313" key="4">
    <source>
        <dbReference type="Proteomes" id="UP000076154"/>
    </source>
</evidence>
<feature type="compositionally biased region" description="Basic and acidic residues" evidence="1">
    <location>
        <begin position="1126"/>
        <end position="1146"/>
    </location>
</feature>
<feature type="compositionally biased region" description="Low complexity" evidence="1">
    <location>
        <begin position="1299"/>
        <end position="1316"/>
    </location>
</feature>
<dbReference type="GO" id="GO:0030041">
    <property type="term" value="P:actin filament polymerization"/>
    <property type="evidence" value="ECO:0007669"/>
    <property type="project" value="TreeGrafter"/>
</dbReference>
<feature type="compositionally biased region" description="Basic and acidic residues" evidence="1">
    <location>
        <begin position="76"/>
        <end position="91"/>
    </location>
</feature>
<feature type="compositionally biased region" description="Low complexity" evidence="1">
    <location>
        <begin position="1106"/>
        <end position="1123"/>
    </location>
</feature>
<feature type="compositionally biased region" description="Polar residues" evidence="1">
    <location>
        <begin position="556"/>
        <end position="573"/>
    </location>
</feature>
<feature type="compositionally biased region" description="Acidic residues" evidence="1">
    <location>
        <begin position="837"/>
        <end position="849"/>
    </location>
</feature>
<feature type="compositionally biased region" description="Basic and acidic residues" evidence="1">
    <location>
        <begin position="155"/>
        <end position="165"/>
    </location>
</feature>
<dbReference type="InParanoid" id="A0A369J4T9"/>
<dbReference type="Proteomes" id="UP000076154">
    <property type="component" value="Unassembled WGS sequence"/>
</dbReference>
<feature type="compositionally biased region" description="Polar residues" evidence="1">
    <location>
        <begin position="744"/>
        <end position="754"/>
    </location>
</feature>
<dbReference type="PANTHER" id="PTHR45691">
    <property type="entry name" value="PROTEIN DIAPHANOUS"/>
    <property type="match status" value="1"/>
</dbReference>
<organism evidence="3 4">
    <name type="scientific">Hypsizygus marmoreus</name>
    <name type="common">White beech mushroom</name>
    <name type="synonym">Agaricus marmoreus</name>
    <dbReference type="NCBI Taxonomy" id="39966"/>
    <lineage>
        <taxon>Eukaryota</taxon>
        <taxon>Fungi</taxon>
        <taxon>Dikarya</taxon>
        <taxon>Basidiomycota</taxon>
        <taxon>Agaricomycotina</taxon>
        <taxon>Agaricomycetes</taxon>
        <taxon>Agaricomycetidae</taxon>
        <taxon>Agaricales</taxon>
        <taxon>Tricholomatineae</taxon>
        <taxon>Lyophyllaceae</taxon>
        <taxon>Hypsizygus</taxon>
    </lineage>
</organism>
<feature type="compositionally biased region" description="Polar residues" evidence="1">
    <location>
        <begin position="1369"/>
        <end position="1399"/>
    </location>
</feature>
<feature type="compositionally biased region" description="Low complexity" evidence="1">
    <location>
        <begin position="994"/>
        <end position="1004"/>
    </location>
</feature>
<dbReference type="GO" id="GO:0005884">
    <property type="term" value="C:actin filament"/>
    <property type="evidence" value="ECO:0007669"/>
    <property type="project" value="TreeGrafter"/>
</dbReference>
<dbReference type="STRING" id="39966.A0A369J4T9"/>
<feature type="domain" description="BBC1/AIM3 cysteine proteinase-fold" evidence="2">
    <location>
        <begin position="1427"/>
        <end position="1589"/>
    </location>
</feature>
<feature type="compositionally biased region" description="Acidic residues" evidence="1">
    <location>
        <begin position="469"/>
        <end position="481"/>
    </location>
</feature>
<feature type="compositionally biased region" description="Pro residues" evidence="1">
    <location>
        <begin position="948"/>
        <end position="961"/>
    </location>
</feature>
<dbReference type="InterPro" id="IPR051412">
    <property type="entry name" value="Formin_Homology_Diaphanous_sf"/>
</dbReference>
<name>A0A369J4T9_HYPMA</name>
<accession>A0A369J4T9</accession>
<feature type="compositionally biased region" description="Pro residues" evidence="1">
    <location>
        <begin position="1"/>
        <end position="12"/>
    </location>
</feature>
<protein>
    <recommendedName>
        <fullName evidence="2">BBC1/AIM3 cysteine proteinase-fold domain-containing protein</fullName>
    </recommendedName>
</protein>
<evidence type="ECO:0000256" key="1">
    <source>
        <dbReference type="SAM" id="MobiDB-lite"/>
    </source>
</evidence>
<feature type="compositionally biased region" description="Acidic residues" evidence="1">
    <location>
        <begin position="865"/>
        <end position="878"/>
    </location>
</feature>
<feature type="compositionally biased region" description="Pro residues" evidence="1">
    <location>
        <begin position="582"/>
        <end position="591"/>
    </location>
</feature>
<feature type="compositionally biased region" description="Pro residues" evidence="1">
    <location>
        <begin position="1180"/>
        <end position="1199"/>
    </location>
</feature>
<feature type="compositionally biased region" description="Acidic residues" evidence="1">
    <location>
        <begin position="716"/>
        <end position="739"/>
    </location>
</feature>
<feature type="compositionally biased region" description="Pro residues" evidence="1">
    <location>
        <begin position="824"/>
        <end position="833"/>
    </location>
</feature>
<dbReference type="PANTHER" id="PTHR45691:SF6">
    <property type="entry name" value="PROTEIN DIAPHANOUS"/>
    <property type="match status" value="1"/>
</dbReference>
<feature type="compositionally biased region" description="Basic and acidic residues" evidence="1">
    <location>
        <begin position="221"/>
        <end position="236"/>
    </location>
</feature>
<sequence length="1590" mass="170247">MPEQPATPPKPKPGSLRDRIAAFEKPAVSGPAPGPPPVHRPKPGGISWKPKVPSPPSSPSSTDHERKAAGGMSASDAKESIGKGGSLKERMAALQNRGGFGAPPPVAPKPALEKPKWKPPPVIAPVDKDDDEEVLPRGESSKSPPPLSPPPLARKSVDEGSLKEPVDEEPVTTAPEGEDQAEADPEDEERQRRAAIAARMARLGGARVGMAPMFAPKPAVKKPEPVGEPAKAKPTSDEQVVPPKEPTTEEVTPPIEPATEEQPSVSPEPSSEIPPATKESESMTTLSPDQPPQSRGPGAMPLPSAPRRAAPPRKKAAKSPSPEQPLPPAPVVEEETLVRSPVPAPALASAEASELAAIVAENAKKEETGEFQAEVTELGEVENKNAEDSAVPPPGELEHAIIAEPTPVVPTDLAEKDAMTGESIAAKEPSLEVKESTEKTAEDEEGLIEPPKSVDAAPPSHAASVPEDAREDEEEEEEEEEAAKKLHEPLEAEPKALAKEIPPSTVEETEEEPTAQAQLTDEPDEEEEAARHKRLAEKVAKMGGINPFALPPQPQRKPSVSSDDGHTTVSPRASVSREPSIGSPPPPPPPQRRQSTRKDSVDSSVVHDVSSQPQPQRKPSVSSDDGSVRREPSIGSPPLIPPQRRQSTRRDSVDSSTLAQGSPTILQSPVIHPAPLRKDSADFDSAPAAPPEFEHAVKKRNSQDVGPSSFAVGGDIPEETEYVEEEDEEGEEEIISDDDEQRKTTTYQSETPTRNELVEDLEEEVIEVAPPPSLPPSSPPPPVPKSTRPLPVVPVDPTLPVDPIPVPPRPAAQTHHTAVSPPARSLPPPPPPRLVEEEAEEEEEEEEEEQWKAARVPPRSQYVDKDEDEDVDSDGDDYEPPRRLPPRSLPTPIEDDGSPVPVPVPVPNRQSSRDARSSLHIPPHRAIPPPPPPPQDIEQDSDFDEVLPTPPRRLPMTPSTPPTNEIPLIVPPPHEEEDRGARKVDRSPLRQSVHVDAVPAPVVVSRGEVPSPSHLSVSEQEIYDEEEGDPIDPSFHSPSRRASAIILPPTSPPPPPPQESVTERGEEEETAQQAHRRTIAERMAKLGGIKFGAAPPPASMRPTSPPARTEAEAPTAAPVPAGPEGEGEHVELSEEEEERARKERIAAKLAGMGGMRIGMLPLGVGTLRPQHSHVLTGNAPHPPPPARAQPPPPPPPPPQDSDAELEGNLSASQQSFSTTSEDGVKVEAEESEIEEVSHEDAVEEEVEEVPPPVPDRGARRRGTGSESEVLHSPTVASYPRPPVPTTLPTKRSSVQTTISVRKSSVESSGSVPVPRSSTHKPHSEYVMVEEPSGFTSDDTVPPLPPARPTSRVPHPSRGVPPPPPPATELSDSSLTQWELPSIPSSSLTFGTSPDLSLSWTEEPPTSPTVSSPPPPSPPEKPAAQQPTAERHLSPDDLIAVWGRVGVQICEVATSLFEKSKRSLVGDGTYTGFVNAVLSEVPNAYLSSYGYVIYVQSGTAVQKRVSEIMPGDIVILQDAKLKGHKGIHAYHQNVGVGEELVGVVSEFEPKKSKIRVFQANQHVGQQTVEAVSYRLEDLKSGTVKIYRVLEN</sequence>
<feature type="compositionally biased region" description="Pro residues" evidence="1">
    <location>
        <begin position="800"/>
        <end position="810"/>
    </location>
</feature>
<feature type="compositionally biased region" description="Polar residues" evidence="1">
    <location>
        <begin position="654"/>
        <end position="667"/>
    </location>
</feature>
<feature type="compositionally biased region" description="Polar residues" evidence="1">
    <location>
        <begin position="612"/>
        <end position="625"/>
    </location>
</feature>
<evidence type="ECO:0000313" key="3">
    <source>
        <dbReference type="EMBL" id="RDB14713.1"/>
    </source>
</evidence>
<proteinExistence type="predicted"/>
<feature type="compositionally biased region" description="Pro residues" evidence="1">
    <location>
        <begin position="925"/>
        <end position="935"/>
    </location>
</feature>
<feature type="region of interest" description="Disordered" evidence="1">
    <location>
        <begin position="1"/>
        <end position="198"/>
    </location>
</feature>
<feature type="compositionally biased region" description="Basic and acidic residues" evidence="1">
    <location>
        <begin position="482"/>
        <end position="498"/>
    </location>
</feature>
<feature type="compositionally biased region" description="Pro residues" evidence="1">
    <location>
        <begin position="769"/>
        <end position="784"/>
    </location>
</feature>
<dbReference type="Pfam" id="PF25459">
    <property type="entry name" value="AIM3_BBC1_C"/>
    <property type="match status" value="1"/>
</dbReference>
<feature type="compositionally biased region" description="Pro residues" evidence="1">
    <location>
        <begin position="1404"/>
        <end position="1420"/>
    </location>
</feature>
<feature type="compositionally biased region" description="Pro residues" evidence="1">
    <location>
        <begin position="1049"/>
        <end position="1058"/>
    </location>
</feature>
<keyword evidence="4" id="KW-1185">Reference proteome</keyword>
<dbReference type="EMBL" id="LUEZ02000096">
    <property type="protein sequence ID" value="RDB14713.1"/>
    <property type="molecule type" value="Genomic_DNA"/>
</dbReference>
<feature type="compositionally biased region" description="Polar residues" evidence="1">
    <location>
        <begin position="1209"/>
        <end position="1221"/>
    </location>
</feature>
<feature type="compositionally biased region" description="Low complexity" evidence="1">
    <location>
        <begin position="785"/>
        <end position="799"/>
    </location>
</feature>
<feature type="region of interest" description="Disordered" evidence="1">
    <location>
        <begin position="403"/>
        <end position="1430"/>
    </location>
</feature>
<feature type="compositionally biased region" description="Low complexity" evidence="1">
    <location>
        <begin position="260"/>
        <end position="275"/>
    </location>
</feature>
<gene>
    <name evidence="3" type="ORF">Hypma_016405</name>
</gene>
<dbReference type="OrthoDB" id="207120at2759"/>
<feature type="compositionally biased region" description="Acidic residues" evidence="1">
    <location>
        <begin position="166"/>
        <end position="188"/>
    </location>
</feature>
<feature type="compositionally biased region" description="Low complexity" evidence="1">
    <location>
        <begin position="602"/>
        <end position="611"/>
    </location>
</feature>
<feature type="compositionally biased region" description="Polar residues" evidence="1">
    <location>
        <begin position="1286"/>
        <end position="1298"/>
    </location>
</feature>
<reference evidence="3" key="1">
    <citation type="submission" date="2018-04" db="EMBL/GenBank/DDBJ databases">
        <title>Whole genome sequencing of Hypsizygus marmoreus.</title>
        <authorList>
            <person name="Choi I.-G."/>
            <person name="Min B."/>
            <person name="Kim J.-G."/>
            <person name="Kim S."/>
            <person name="Oh Y.-L."/>
            <person name="Kong W.-S."/>
            <person name="Park H."/>
            <person name="Jeong J."/>
            <person name="Song E.-S."/>
        </authorList>
    </citation>
    <scope>NUCLEOTIDE SEQUENCE [LARGE SCALE GENOMIC DNA]</scope>
    <source>
        <strain evidence="3">51987-8</strain>
    </source>
</reference>